<evidence type="ECO:0000313" key="8">
    <source>
        <dbReference type="EMBL" id="AFS78078.1"/>
    </source>
</evidence>
<dbReference type="Proteomes" id="UP000006094">
    <property type="component" value="Chromosome"/>
</dbReference>
<name>K0AW14_GOTA9</name>
<dbReference type="HOGENOM" id="CLU_050910_2_1_9"/>
<dbReference type="PANTHER" id="PTHR23417:SF14">
    <property type="entry name" value="PENTACOTRIPEPTIDE-REPEAT REGION OF PRORP DOMAIN-CONTAINING PROTEIN"/>
    <property type="match status" value="1"/>
</dbReference>
<organism evidence="8 9">
    <name type="scientific">Gottschalkia acidurici (strain ATCC 7906 / DSM 604 / BCRC 14475 / CIP 104303 / KCTC 5404 / NCIMB 10678 / 9a)</name>
    <name type="common">Clostridium acidurici</name>
    <dbReference type="NCBI Taxonomy" id="1128398"/>
    <lineage>
        <taxon>Bacteria</taxon>
        <taxon>Bacillati</taxon>
        <taxon>Bacillota</taxon>
        <taxon>Tissierellia</taxon>
        <taxon>Tissierellales</taxon>
        <taxon>Gottschalkiaceae</taxon>
        <taxon>Gottschalkia</taxon>
    </lineage>
</organism>
<dbReference type="Gene3D" id="3.40.50.150">
    <property type="entry name" value="Vaccinia Virus protein VP39"/>
    <property type="match status" value="1"/>
</dbReference>
<dbReference type="InterPro" id="IPR055361">
    <property type="entry name" value="tRNA_methyltr_TrmB_bact"/>
</dbReference>
<protein>
    <recommendedName>
        <fullName evidence="7">tRNA (guanine-N(7)-)-methyltransferase</fullName>
        <ecNumber evidence="7">2.1.1.33</ecNumber>
    </recommendedName>
    <alternativeName>
        <fullName evidence="7">tRNA (guanine(46)-N(7))-methyltransferase</fullName>
    </alternativeName>
    <alternativeName>
        <fullName evidence="7">tRNA(m7G46)-methyltransferase</fullName>
    </alternativeName>
</protein>
<evidence type="ECO:0000256" key="5">
    <source>
        <dbReference type="ARBA" id="ARBA00022691"/>
    </source>
</evidence>
<dbReference type="EMBL" id="CP003326">
    <property type="protein sequence ID" value="AFS78078.1"/>
    <property type="molecule type" value="Genomic_DNA"/>
</dbReference>
<evidence type="ECO:0000256" key="1">
    <source>
        <dbReference type="ARBA" id="ARBA00000142"/>
    </source>
</evidence>
<sequence length="207" mass="24641">MKYETKKKPGSKEKLLGYKELVITNPQENKGKWKEYLGTEKIHIELGTGRGKFINSLAEQNGEIFHIGIEIKEEVLLNAVEKAHNNSLKNLKFMWTDINNIDEIFDTNEIDRIYINFCDPWPKTRHSRRRLTHRSFLEKYKEILKSDGEIHFKTDNEELFEFSLNEISDSNLKLKDIYLDLYRDKEIETTKTEYEEKFIDLGKKYLV</sequence>
<evidence type="ECO:0000313" key="9">
    <source>
        <dbReference type="Proteomes" id="UP000006094"/>
    </source>
</evidence>
<keyword evidence="6 7" id="KW-0819">tRNA processing</keyword>
<gene>
    <name evidence="7 8" type="primary">trmB</name>
    <name evidence="8" type="ordered locus">Curi_c10640</name>
</gene>
<accession>K0AW14</accession>
<keyword evidence="3 7" id="KW-0489">Methyltransferase</keyword>
<feature type="binding site" evidence="7">
    <location>
        <position position="97"/>
    </location>
    <ligand>
        <name>S-adenosyl-L-methionine</name>
        <dbReference type="ChEBI" id="CHEBI:59789"/>
    </ligand>
</feature>
<dbReference type="GO" id="GO:0043527">
    <property type="term" value="C:tRNA methyltransferase complex"/>
    <property type="evidence" value="ECO:0007669"/>
    <property type="project" value="TreeGrafter"/>
</dbReference>
<evidence type="ECO:0000256" key="7">
    <source>
        <dbReference type="HAMAP-Rule" id="MF_01057"/>
    </source>
</evidence>
<evidence type="ECO:0000256" key="4">
    <source>
        <dbReference type="ARBA" id="ARBA00022679"/>
    </source>
</evidence>
<dbReference type="GO" id="GO:0008176">
    <property type="term" value="F:tRNA (guanine(46)-N7)-methyltransferase activity"/>
    <property type="evidence" value="ECO:0007669"/>
    <property type="project" value="UniProtKB-UniRule"/>
</dbReference>
<dbReference type="RefSeq" id="WP_014967215.1">
    <property type="nucleotide sequence ID" value="NC_018664.1"/>
</dbReference>
<dbReference type="CDD" id="cd02440">
    <property type="entry name" value="AdoMet_MTases"/>
    <property type="match status" value="1"/>
</dbReference>
<proteinExistence type="inferred from homology"/>
<feature type="binding site" evidence="7">
    <location>
        <position position="70"/>
    </location>
    <ligand>
        <name>S-adenosyl-L-methionine</name>
        <dbReference type="ChEBI" id="CHEBI:59789"/>
    </ligand>
</feature>
<dbReference type="PROSITE" id="PS51625">
    <property type="entry name" value="SAM_MT_TRMB"/>
    <property type="match status" value="1"/>
</dbReference>
<dbReference type="NCBIfam" id="TIGR00091">
    <property type="entry name" value="tRNA (guanosine(46)-N7)-methyltransferase TrmB"/>
    <property type="match status" value="1"/>
</dbReference>
<comment type="catalytic activity">
    <reaction evidence="1 7">
        <text>guanosine(46) in tRNA + S-adenosyl-L-methionine = N(7)-methylguanosine(46) in tRNA + S-adenosyl-L-homocysteine</text>
        <dbReference type="Rhea" id="RHEA:42708"/>
        <dbReference type="Rhea" id="RHEA-COMP:10188"/>
        <dbReference type="Rhea" id="RHEA-COMP:10189"/>
        <dbReference type="ChEBI" id="CHEBI:57856"/>
        <dbReference type="ChEBI" id="CHEBI:59789"/>
        <dbReference type="ChEBI" id="CHEBI:74269"/>
        <dbReference type="ChEBI" id="CHEBI:74480"/>
        <dbReference type="EC" id="2.1.1.33"/>
    </reaction>
</comment>
<dbReference type="SUPFAM" id="SSF53335">
    <property type="entry name" value="S-adenosyl-L-methionine-dependent methyltransferases"/>
    <property type="match status" value="1"/>
</dbReference>
<reference evidence="8 9" key="1">
    <citation type="journal article" date="2012" name="PLoS ONE">
        <title>The purine-utilizing bacterium Clostridium acidurici 9a: a genome-guided metabolic reconsideration.</title>
        <authorList>
            <person name="Hartwich K."/>
            <person name="Poehlein A."/>
            <person name="Daniel R."/>
        </authorList>
    </citation>
    <scope>NUCLEOTIDE SEQUENCE [LARGE SCALE GENOMIC DNA]</scope>
    <source>
        <strain evidence="9">ATCC 7906 / DSM 604 / BCRC 14475 / CIP 104303 / KCTC 5404 / NCIMB 10678 / 9a</strain>
    </source>
</reference>
<comment type="pathway">
    <text evidence="7">tRNA modification; N(7)-methylguanine-tRNA biosynthesis.</text>
</comment>
<evidence type="ECO:0000256" key="3">
    <source>
        <dbReference type="ARBA" id="ARBA00022603"/>
    </source>
</evidence>
<feature type="binding site" evidence="7">
    <location>
        <position position="119"/>
    </location>
    <ligand>
        <name>S-adenosyl-L-methionine</name>
        <dbReference type="ChEBI" id="CHEBI:59789"/>
    </ligand>
</feature>
<keyword evidence="5 7" id="KW-0949">S-adenosyl-L-methionine</keyword>
<dbReference type="InterPro" id="IPR003358">
    <property type="entry name" value="tRNA_(Gua-N-7)_MeTrfase_Trmb"/>
</dbReference>
<keyword evidence="9" id="KW-1185">Reference proteome</keyword>
<evidence type="ECO:0000256" key="2">
    <source>
        <dbReference type="ARBA" id="ARBA00003015"/>
    </source>
</evidence>
<dbReference type="KEGG" id="cad:Curi_c10640"/>
<dbReference type="InterPro" id="IPR029063">
    <property type="entry name" value="SAM-dependent_MTases_sf"/>
</dbReference>
<comment type="function">
    <text evidence="2 7">Catalyzes the formation of N(7)-methylguanine at position 46 (m7G46) in tRNA.</text>
</comment>
<dbReference type="STRING" id="1128398.Curi_c10640"/>
<dbReference type="AlphaFoldDB" id="K0AW14"/>
<dbReference type="UniPathway" id="UPA00989"/>
<feature type="binding site" evidence="7">
    <location>
        <begin position="192"/>
        <end position="195"/>
    </location>
    <ligand>
        <name>substrate</name>
    </ligand>
</feature>
<dbReference type="PANTHER" id="PTHR23417">
    <property type="entry name" value="3-DEOXY-D-MANNO-OCTULOSONIC-ACID TRANSFERASE/TRNA GUANINE-N 7 - -METHYLTRANSFERASE"/>
    <property type="match status" value="1"/>
</dbReference>
<dbReference type="HAMAP" id="MF_01057">
    <property type="entry name" value="tRNA_methyltr_TrmB"/>
    <property type="match status" value="1"/>
</dbReference>
<dbReference type="Pfam" id="PF02390">
    <property type="entry name" value="Methyltransf_4"/>
    <property type="match status" value="1"/>
</dbReference>
<feature type="binding site" evidence="7">
    <location>
        <position position="45"/>
    </location>
    <ligand>
        <name>S-adenosyl-L-methionine</name>
        <dbReference type="ChEBI" id="CHEBI:59789"/>
    </ligand>
</feature>
<dbReference type="EC" id="2.1.1.33" evidence="7"/>
<comment type="similarity">
    <text evidence="7">Belongs to the class I-like SAM-binding methyltransferase superfamily. TrmB family.</text>
</comment>
<comment type="caution">
    <text evidence="7">Lacks conserved residue(s) required for the propagation of feature annotation.</text>
</comment>
<evidence type="ECO:0000256" key="6">
    <source>
        <dbReference type="ARBA" id="ARBA00022694"/>
    </source>
</evidence>
<dbReference type="NCBIfam" id="NF001080">
    <property type="entry name" value="PRK00121.2-2"/>
    <property type="match status" value="1"/>
</dbReference>
<feature type="binding site" evidence="7">
    <location>
        <position position="123"/>
    </location>
    <ligand>
        <name>substrate</name>
    </ligand>
</feature>
<dbReference type="OrthoDB" id="9802090at2"/>
<dbReference type="PATRIC" id="fig|1128398.3.peg.1066"/>
<dbReference type="eggNOG" id="COG0220">
    <property type="taxonomic scope" value="Bacteria"/>
</dbReference>
<keyword evidence="4 7" id="KW-0808">Transferase</keyword>
<feature type="binding site" evidence="7">
    <location>
        <position position="155"/>
    </location>
    <ligand>
        <name>substrate</name>
    </ligand>
</feature>